<keyword evidence="5 7" id="KW-0496">Mitochondrion</keyword>
<dbReference type="OrthoDB" id="275278at2759"/>
<dbReference type="GO" id="GO:0043022">
    <property type="term" value="F:ribosome binding"/>
    <property type="evidence" value="ECO:0007669"/>
    <property type="project" value="InterPro"/>
</dbReference>
<evidence type="ECO:0000313" key="11">
    <source>
        <dbReference type="Proteomes" id="UP000030763"/>
    </source>
</evidence>
<comment type="subcellular location">
    <subcellularLocation>
        <location evidence="1">Mitochondrion inner membrane</location>
        <topology evidence="1">Single-pass membrane protein</topology>
    </subcellularLocation>
</comment>
<evidence type="ECO:0000256" key="6">
    <source>
        <dbReference type="ARBA" id="ARBA00023136"/>
    </source>
</evidence>
<dbReference type="PANTHER" id="PTHR14009:SF1">
    <property type="entry name" value="MITOCHONDRIAL PROTON_CALCIUM EXCHANGER PROTEIN"/>
    <property type="match status" value="1"/>
</dbReference>
<feature type="region of interest" description="Disordered" evidence="8">
    <location>
        <begin position="300"/>
        <end position="371"/>
    </location>
</feature>
<evidence type="ECO:0000256" key="7">
    <source>
        <dbReference type="PROSITE-ProRule" id="PRU01094"/>
    </source>
</evidence>
<feature type="compositionally biased region" description="Low complexity" evidence="8">
    <location>
        <begin position="419"/>
        <end position="469"/>
    </location>
</feature>
<dbReference type="PROSITE" id="PS51758">
    <property type="entry name" value="LETM1_RBD"/>
    <property type="match status" value="1"/>
</dbReference>
<feature type="compositionally biased region" description="Basic and acidic residues" evidence="8">
    <location>
        <begin position="360"/>
        <end position="371"/>
    </location>
</feature>
<organism evidence="10 11">
    <name type="scientific">Eimeria maxima</name>
    <name type="common">Coccidian parasite</name>
    <dbReference type="NCBI Taxonomy" id="5804"/>
    <lineage>
        <taxon>Eukaryota</taxon>
        <taxon>Sar</taxon>
        <taxon>Alveolata</taxon>
        <taxon>Apicomplexa</taxon>
        <taxon>Conoidasida</taxon>
        <taxon>Coccidia</taxon>
        <taxon>Eucoccidiorida</taxon>
        <taxon>Eimeriorina</taxon>
        <taxon>Eimeriidae</taxon>
        <taxon>Eimeria</taxon>
    </lineage>
</organism>
<protein>
    <submittedName>
        <fullName evidence="10">LETM1 and EF-hand domain-containing protein anon-60Da, mitochondrial, related</fullName>
    </submittedName>
</protein>
<keyword evidence="4" id="KW-1133">Transmembrane helix</keyword>
<accession>U6MEV6</accession>
<dbReference type="EMBL" id="HG721530">
    <property type="protein sequence ID" value="CDJ60200.1"/>
    <property type="molecule type" value="Genomic_DNA"/>
</dbReference>
<evidence type="ECO:0000256" key="2">
    <source>
        <dbReference type="ARBA" id="ARBA00022692"/>
    </source>
</evidence>
<dbReference type="GO" id="GO:0005743">
    <property type="term" value="C:mitochondrial inner membrane"/>
    <property type="evidence" value="ECO:0007669"/>
    <property type="project" value="UniProtKB-SubCell"/>
</dbReference>
<name>U6MEV6_EIMMA</name>
<dbReference type="GeneID" id="25336838"/>
<proteinExistence type="predicted"/>
<evidence type="ECO:0000313" key="10">
    <source>
        <dbReference type="EMBL" id="CDJ60200.1"/>
    </source>
</evidence>
<dbReference type="InterPro" id="IPR033122">
    <property type="entry name" value="LETM1-like_RBD"/>
</dbReference>
<dbReference type="RefSeq" id="XP_013336850.1">
    <property type="nucleotide sequence ID" value="XM_013481396.1"/>
</dbReference>
<evidence type="ECO:0000256" key="8">
    <source>
        <dbReference type="SAM" id="MobiDB-lite"/>
    </source>
</evidence>
<dbReference type="AlphaFoldDB" id="U6MEV6"/>
<dbReference type="Pfam" id="PF07766">
    <property type="entry name" value="LETM1_RBD"/>
    <property type="match status" value="1"/>
</dbReference>
<evidence type="ECO:0000256" key="1">
    <source>
        <dbReference type="ARBA" id="ARBA00004434"/>
    </source>
</evidence>
<sequence length="562" mass="61807">MSINYLNVDHAFLSRKLQAKQELAAFFQELLQEHTRQLIEQTPAADSAAKALALKSFQSKLVTPNNDKKLPLPGLKEVLEFSRMFKDDFVLEKMDLQTLQVMCKLLGLQPYSVRSHVVLQLRHHINHIQREDRELLWEGVESLTHEELVEACRDRGMKFYKTTDDEMREQMRQWLEVSSHRDVPPILLLWSRCVSMVPAAQLQPTAAAAAATAGAAEAAAEPSISLAAVAGQQAAADDKKKEEEAAAGAAAAAAAADADTEAETLRKTASLEAMTKQVELLKEEEESLRQTITLLQEERAQHAQMQKMQRHPEAAEDESAESEPTLASVSQEKQQEQQQQQQKQQLHREQQQQVGEADATETKERRDCRDVERELRLLRQLTDIQHEHEERQFHVFNQVQMAVEALKSKLAPPPPKPAPAAAAAAGKGEAADKAAAGEPATGEATKVPAGEGAAAAAEGAAPDAPAAGEVLEEDPNEIIRQRAAELLHDELRELELCMQLLAREFAEDAKEVEHFMTDARTPPEELEAPNDQVKEEAAANTDPPAKTDGGAAAASPTASKKE</sequence>
<evidence type="ECO:0000256" key="3">
    <source>
        <dbReference type="ARBA" id="ARBA00022792"/>
    </source>
</evidence>
<feature type="domain" description="Letm1 RBD" evidence="9">
    <location>
        <begin position="15"/>
        <end position="249"/>
    </location>
</feature>
<feature type="region of interest" description="Disordered" evidence="8">
    <location>
        <begin position="409"/>
        <end position="473"/>
    </location>
</feature>
<gene>
    <name evidence="10" type="ORF">EMWEY_00028520</name>
</gene>
<evidence type="ECO:0000256" key="5">
    <source>
        <dbReference type="ARBA" id="ARBA00023128"/>
    </source>
</evidence>
<dbReference type="InterPro" id="IPR044202">
    <property type="entry name" value="LETM1/MDM38-like"/>
</dbReference>
<dbReference type="PANTHER" id="PTHR14009">
    <property type="entry name" value="LEUCINE ZIPPER-EF-HAND CONTAINING TRANSMEMBRANE PROTEIN"/>
    <property type="match status" value="1"/>
</dbReference>
<dbReference type="VEuPathDB" id="ToxoDB:EMWEY_00028520"/>
<feature type="region of interest" description="Disordered" evidence="8">
    <location>
        <begin position="515"/>
        <end position="562"/>
    </location>
</feature>
<reference evidence="10" key="1">
    <citation type="submission" date="2013-10" db="EMBL/GenBank/DDBJ databases">
        <title>Genomic analysis of the causative agents of coccidiosis in chickens.</title>
        <authorList>
            <person name="Reid A.J."/>
            <person name="Blake D."/>
            <person name="Billington K."/>
            <person name="Browne H."/>
            <person name="Dunn M."/>
            <person name="Hung S."/>
            <person name="Kawahara F."/>
            <person name="Miranda-Saavedra D."/>
            <person name="Mourier T."/>
            <person name="Nagra H."/>
            <person name="Otto T.D."/>
            <person name="Rawlings N."/>
            <person name="Sanchez A."/>
            <person name="Sanders M."/>
            <person name="Subramaniam C."/>
            <person name="Tay Y."/>
            <person name="Dear P."/>
            <person name="Doerig C."/>
            <person name="Gruber A."/>
            <person name="Parkinson J."/>
            <person name="Shirley M."/>
            <person name="Wan K.L."/>
            <person name="Berriman M."/>
            <person name="Tomley F."/>
            <person name="Pain A."/>
        </authorList>
    </citation>
    <scope>NUCLEOTIDE SEQUENCE [LARGE SCALE GENOMIC DNA]</scope>
    <source>
        <strain evidence="10">Weybridge</strain>
    </source>
</reference>
<dbReference type="GO" id="GO:0030003">
    <property type="term" value="P:intracellular monoatomic cation homeostasis"/>
    <property type="evidence" value="ECO:0007669"/>
    <property type="project" value="TreeGrafter"/>
</dbReference>
<keyword evidence="6" id="KW-0472">Membrane</keyword>
<keyword evidence="2" id="KW-0812">Transmembrane</keyword>
<dbReference type="Proteomes" id="UP000030763">
    <property type="component" value="Unassembled WGS sequence"/>
</dbReference>
<keyword evidence="11" id="KW-1185">Reference proteome</keyword>
<evidence type="ECO:0000256" key="4">
    <source>
        <dbReference type="ARBA" id="ARBA00022989"/>
    </source>
</evidence>
<keyword evidence="3" id="KW-0999">Mitochondrion inner membrane</keyword>
<reference evidence="10" key="2">
    <citation type="submission" date="2013-10" db="EMBL/GenBank/DDBJ databases">
        <authorList>
            <person name="Aslett M."/>
        </authorList>
    </citation>
    <scope>NUCLEOTIDE SEQUENCE [LARGE SCALE GENOMIC DNA]</scope>
    <source>
        <strain evidence="10">Weybridge</strain>
    </source>
</reference>
<evidence type="ECO:0000259" key="9">
    <source>
        <dbReference type="PROSITE" id="PS51758"/>
    </source>
</evidence>